<keyword evidence="6" id="KW-0256">Endoplasmic reticulum</keyword>
<dbReference type="InParanoid" id="G3HPI6"/>
<dbReference type="AlphaFoldDB" id="G3HPI6"/>
<dbReference type="Pfam" id="PF00067">
    <property type="entry name" value="p450"/>
    <property type="match status" value="1"/>
</dbReference>
<evidence type="ECO:0000256" key="13">
    <source>
        <dbReference type="RuleBase" id="RU000461"/>
    </source>
</evidence>
<evidence type="ECO:0000256" key="6">
    <source>
        <dbReference type="ARBA" id="ARBA00022824"/>
    </source>
</evidence>
<comment type="similarity">
    <text evidence="3 13">Belongs to the cytochrome P450 family.</text>
</comment>
<keyword evidence="11 14" id="KW-0472">Membrane</keyword>
<dbReference type="PRINTS" id="PR00463">
    <property type="entry name" value="EP450I"/>
</dbReference>
<protein>
    <submittedName>
        <fullName evidence="15">Cytochrome P450 2J6</fullName>
    </submittedName>
</protein>
<evidence type="ECO:0000256" key="9">
    <source>
        <dbReference type="ARBA" id="ARBA00023004"/>
    </source>
</evidence>
<evidence type="ECO:0000256" key="10">
    <source>
        <dbReference type="ARBA" id="ARBA00023033"/>
    </source>
</evidence>
<evidence type="ECO:0000313" key="15">
    <source>
        <dbReference type="EMBL" id="EGW10541.1"/>
    </source>
</evidence>
<dbReference type="InterPro" id="IPR001128">
    <property type="entry name" value="Cyt_P450"/>
</dbReference>
<dbReference type="GO" id="GO:0016712">
    <property type="term" value="F:oxidoreductase activity, acting on paired donors, with incorporation or reduction of molecular oxygen, reduced flavin or flavoprotein as one donor, and incorporation of one atom of oxygen"/>
    <property type="evidence" value="ECO:0007669"/>
    <property type="project" value="TreeGrafter"/>
</dbReference>
<dbReference type="InterPro" id="IPR036396">
    <property type="entry name" value="Cyt_P450_sf"/>
</dbReference>
<evidence type="ECO:0000256" key="5">
    <source>
        <dbReference type="ARBA" id="ARBA00022723"/>
    </source>
</evidence>
<evidence type="ECO:0000256" key="7">
    <source>
        <dbReference type="ARBA" id="ARBA00022848"/>
    </source>
</evidence>
<keyword evidence="14" id="KW-0812">Transmembrane</keyword>
<name>G3HPI6_CRIGR</name>
<dbReference type="InterPro" id="IPR017972">
    <property type="entry name" value="Cyt_P450_CS"/>
</dbReference>
<comment type="subcellular location">
    <subcellularLocation>
        <location evidence="2">Microsome membrane</location>
    </subcellularLocation>
</comment>
<evidence type="ECO:0000256" key="3">
    <source>
        <dbReference type="ARBA" id="ARBA00010617"/>
    </source>
</evidence>
<evidence type="ECO:0000256" key="12">
    <source>
        <dbReference type="PIRSR" id="PIRSR602401-1"/>
    </source>
</evidence>
<dbReference type="InterPro" id="IPR050182">
    <property type="entry name" value="Cytochrome_P450_fam2"/>
</dbReference>
<accession>G3HPI6</accession>
<dbReference type="PANTHER" id="PTHR24300:SF177">
    <property type="entry name" value="CYTOCHROME P450 2J2"/>
    <property type="match status" value="1"/>
</dbReference>
<keyword evidence="5 12" id="KW-0479">Metal-binding</keyword>
<dbReference type="GO" id="GO:0020037">
    <property type="term" value="F:heme binding"/>
    <property type="evidence" value="ECO:0007669"/>
    <property type="project" value="InterPro"/>
</dbReference>
<keyword evidence="14" id="KW-1133">Transmembrane helix</keyword>
<evidence type="ECO:0000256" key="8">
    <source>
        <dbReference type="ARBA" id="ARBA00023002"/>
    </source>
</evidence>
<dbReference type="SUPFAM" id="SSF48264">
    <property type="entry name" value="Cytochrome P450"/>
    <property type="match status" value="2"/>
</dbReference>
<dbReference type="GO" id="GO:0005506">
    <property type="term" value="F:iron ion binding"/>
    <property type="evidence" value="ECO:0007669"/>
    <property type="project" value="InterPro"/>
</dbReference>
<dbReference type="GO" id="GO:0005737">
    <property type="term" value="C:cytoplasm"/>
    <property type="evidence" value="ECO:0007669"/>
    <property type="project" value="TreeGrafter"/>
</dbReference>
<dbReference type="GO" id="GO:0006082">
    <property type="term" value="P:organic acid metabolic process"/>
    <property type="evidence" value="ECO:0007669"/>
    <property type="project" value="TreeGrafter"/>
</dbReference>
<evidence type="ECO:0000256" key="2">
    <source>
        <dbReference type="ARBA" id="ARBA00004524"/>
    </source>
</evidence>
<feature type="binding site" description="axial binding residue" evidence="12">
    <location>
        <position position="121"/>
    </location>
    <ligand>
        <name>heme</name>
        <dbReference type="ChEBI" id="CHEBI:30413"/>
    </ligand>
    <ligandPart>
        <name>Fe</name>
        <dbReference type="ChEBI" id="CHEBI:18248"/>
    </ligandPart>
</feature>
<keyword evidence="9 12" id="KW-0408">Iron</keyword>
<gene>
    <name evidence="15" type="ORF">I79_012699</name>
</gene>
<feature type="transmembrane region" description="Helical" evidence="14">
    <location>
        <begin position="12"/>
        <end position="32"/>
    </location>
</feature>
<evidence type="ECO:0000256" key="14">
    <source>
        <dbReference type="SAM" id="Phobius"/>
    </source>
</evidence>
<dbReference type="Gene3D" id="1.10.630.10">
    <property type="entry name" value="Cytochrome P450"/>
    <property type="match status" value="1"/>
</dbReference>
<sequence length="175" mass="20066">MLVTKGSLVAAIWAMLHPKTLLLAAFTFLLLINYLKTRRPKNCPPGPWRLPFVGNLFQLDLEQLHLVIQQGTMVLTNLTALHRDPKEWATPDVFNPEHFLENGQFKKRESFLPFSIGKRACLGEQLARSELFIFFTALMQKFTFKPPVNEKLSLKFRMGLTLNPVSHHICAVPRL</sequence>
<dbReference type="GO" id="GO:0006805">
    <property type="term" value="P:xenobiotic metabolic process"/>
    <property type="evidence" value="ECO:0007669"/>
    <property type="project" value="TreeGrafter"/>
</dbReference>
<dbReference type="InterPro" id="IPR002401">
    <property type="entry name" value="Cyt_P450_E_grp-I"/>
</dbReference>
<keyword evidence="10 13" id="KW-0503">Monooxygenase</keyword>
<keyword evidence="4 12" id="KW-0349">Heme</keyword>
<reference evidence="16" key="1">
    <citation type="journal article" date="2011" name="Nat. Biotechnol.">
        <title>The genomic sequence of the Chinese hamster ovary (CHO)-K1 cell line.</title>
        <authorList>
            <person name="Xu X."/>
            <person name="Nagarajan H."/>
            <person name="Lewis N.E."/>
            <person name="Pan S."/>
            <person name="Cai Z."/>
            <person name="Liu X."/>
            <person name="Chen W."/>
            <person name="Xie M."/>
            <person name="Wang W."/>
            <person name="Hammond S."/>
            <person name="Andersen M.R."/>
            <person name="Neff N."/>
            <person name="Passarelli B."/>
            <person name="Koh W."/>
            <person name="Fan H.C."/>
            <person name="Wang J."/>
            <person name="Gui Y."/>
            <person name="Lee K.H."/>
            <person name="Betenbaugh M.J."/>
            <person name="Quake S.R."/>
            <person name="Famili I."/>
            <person name="Palsson B.O."/>
            <person name="Wang J."/>
        </authorList>
    </citation>
    <scope>NUCLEOTIDE SEQUENCE [LARGE SCALE GENOMIC DNA]</scope>
    <source>
        <strain evidence="16">CHO K1 cell line</strain>
    </source>
</reference>
<keyword evidence="7" id="KW-0492">Microsome</keyword>
<evidence type="ECO:0000256" key="11">
    <source>
        <dbReference type="ARBA" id="ARBA00023136"/>
    </source>
</evidence>
<proteinExistence type="inferred from homology"/>
<evidence type="ECO:0000256" key="4">
    <source>
        <dbReference type="ARBA" id="ARBA00022617"/>
    </source>
</evidence>
<dbReference type="Proteomes" id="UP000001075">
    <property type="component" value="Unassembled WGS sequence"/>
</dbReference>
<dbReference type="eggNOG" id="KOG0156">
    <property type="taxonomic scope" value="Eukaryota"/>
</dbReference>
<dbReference type="STRING" id="10029.G3HPI6"/>
<dbReference type="PROSITE" id="PS00086">
    <property type="entry name" value="CYTOCHROME_P450"/>
    <property type="match status" value="1"/>
</dbReference>
<dbReference type="EMBL" id="JH000574">
    <property type="protein sequence ID" value="EGW10541.1"/>
    <property type="molecule type" value="Genomic_DNA"/>
</dbReference>
<evidence type="ECO:0000256" key="1">
    <source>
        <dbReference type="ARBA" id="ARBA00001971"/>
    </source>
</evidence>
<organism evidence="15 16">
    <name type="scientific">Cricetulus griseus</name>
    <name type="common">Chinese hamster</name>
    <name type="synonym">Cricetulus barabensis griseus</name>
    <dbReference type="NCBI Taxonomy" id="10029"/>
    <lineage>
        <taxon>Eukaryota</taxon>
        <taxon>Metazoa</taxon>
        <taxon>Chordata</taxon>
        <taxon>Craniata</taxon>
        <taxon>Vertebrata</taxon>
        <taxon>Euteleostomi</taxon>
        <taxon>Mammalia</taxon>
        <taxon>Eutheria</taxon>
        <taxon>Euarchontoglires</taxon>
        <taxon>Glires</taxon>
        <taxon>Rodentia</taxon>
        <taxon>Myomorpha</taxon>
        <taxon>Muroidea</taxon>
        <taxon>Cricetidae</taxon>
        <taxon>Cricetinae</taxon>
        <taxon>Cricetulus</taxon>
    </lineage>
</organism>
<evidence type="ECO:0000313" key="16">
    <source>
        <dbReference type="Proteomes" id="UP000001075"/>
    </source>
</evidence>
<dbReference type="PANTHER" id="PTHR24300">
    <property type="entry name" value="CYTOCHROME P450 508A4-RELATED"/>
    <property type="match status" value="1"/>
</dbReference>
<comment type="cofactor">
    <cofactor evidence="1 12">
        <name>heme</name>
        <dbReference type="ChEBI" id="CHEBI:30413"/>
    </cofactor>
</comment>
<keyword evidence="8 13" id="KW-0560">Oxidoreductase</keyword>